<feature type="compositionally biased region" description="Low complexity" evidence="1">
    <location>
        <begin position="41"/>
        <end position="86"/>
    </location>
</feature>
<keyword evidence="2" id="KW-0812">Transmembrane</keyword>
<evidence type="ECO:0008006" key="5">
    <source>
        <dbReference type="Google" id="ProtNLM"/>
    </source>
</evidence>
<sequence>MPPNRHPTPAAVDEQHVTRETLSSARSLLRALKAKKEAEASETASAASVAAGSVAASSSSASSTTSSPASNPVRAPAATSSSSSSTPFFSYSAPVAAPAVTSSPSIAATAAPTSSSSSSSPSRRRERQKERIRPSHPSNGPQHQVLLQAPKVSIPGPAQMPRQALDQQQPGLTRRIFVFIVYRVVFLHWRGTLVIGLVLAVAAIATFVSAHPCVSLGIMAGVLPIGAGMASTSYSLLCDVAGLKGKNKAGATMNATQYQQATSPFALVNTNFPSFSLGISSTADAVTNVITSDPSYSVLTTASDMPAKDALGKVDAALQKHFRQRLPREQRWYADMASRIRKAPSAKAVRQGAGWMWWRGPAIQARAVASAMARARAILEVVEEALRARHEVVRILTISETLKAAAHALRNTCAWKQLLEQKPYIAERFVKDHYSIDMDGDAANFDSSNTAVIKKELELALAEVSRARVLCRGSHIMTEAWDQLQERITRREMEDLLTTKSKLEDLLATGPVGGPLAGNGVGAADEMDDWEGRLYEVTIKLLDSIQLVYGDYQDGGKVDFVDRLS</sequence>
<evidence type="ECO:0000313" key="4">
    <source>
        <dbReference type="Proteomes" id="UP001239795"/>
    </source>
</evidence>
<feature type="compositionally biased region" description="Low complexity" evidence="1">
    <location>
        <begin position="103"/>
        <end position="121"/>
    </location>
</feature>
<keyword evidence="2" id="KW-1133">Transmembrane helix</keyword>
<name>A0AAI9UGN5_9PEZI</name>
<feature type="transmembrane region" description="Helical" evidence="2">
    <location>
        <begin position="184"/>
        <end position="208"/>
    </location>
</feature>
<dbReference type="EMBL" id="MLGG01000023">
    <property type="protein sequence ID" value="KAK1456129.1"/>
    <property type="molecule type" value="Genomic_DNA"/>
</dbReference>
<feature type="transmembrane region" description="Helical" evidence="2">
    <location>
        <begin position="214"/>
        <end position="237"/>
    </location>
</feature>
<dbReference type="AlphaFoldDB" id="A0AAI9UGN5"/>
<evidence type="ECO:0000256" key="2">
    <source>
        <dbReference type="SAM" id="Phobius"/>
    </source>
</evidence>
<accession>A0AAI9UGN5</accession>
<evidence type="ECO:0000313" key="3">
    <source>
        <dbReference type="EMBL" id="KAK1456129.1"/>
    </source>
</evidence>
<protein>
    <recommendedName>
        <fullName evidence="5">Transmembrane protein</fullName>
    </recommendedName>
</protein>
<organism evidence="3 4">
    <name type="scientific">Colletotrichum melonis</name>
    <dbReference type="NCBI Taxonomy" id="1209925"/>
    <lineage>
        <taxon>Eukaryota</taxon>
        <taxon>Fungi</taxon>
        <taxon>Dikarya</taxon>
        <taxon>Ascomycota</taxon>
        <taxon>Pezizomycotina</taxon>
        <taxon>Sordariomycetes</taxon>
        <taxon>Hypocreomycetidae</taxon>
        <taxon>Glomerellales</taxon>
        <taxon>Glomerellaceae</taxon>
        <taxon>Colletotrichum</taxon>
        <taxon>Colletotrichum acutatum species complex</taxon>
    </lineage>
</organism>
<reference evidence="3 4" key="1">
    <citation type="submission" date="2016-10" db="EMBL/GenBank/DDBJ databases">
        <title>The genome sequence of Colletotrichum fioriniae PJ7.</title>
        <authorList>
            <person name="Baroncelli R."/>
        </authorList>
    </citation>
    <scope>NUCLEOTIDE SEQUENCE [LARGE SCALE GENOMIC DNA]</scope>
    <source>
        <strain evidence="3">Col 31</strain>
    </source>
</reference>
<evidence type="ECO:0000256" key="1">
    <source>
        <dbReference type="SAM" id="MobiDB-lite"/>
    </source>
</evidence>
<keyword evidence="2" id="KW-0472">Membrane</keyword>
<gene>
    <name evidence="3" type="ORF">CMEL01_16541</name>
</gene>
<proteinExistence type="predicted"/>
<feature type="region of interest" description="Disordered" evidence="1">
    <location>
        <begin position="103"/>
        <end position="143"/>
    </location>
</feature>
<comment type="caution">
    <text evidence="3">The sequence shown here is derived from an EMBL/GenBank/DDBJ whole genome shotgun (WGS) entry which is preliminary data.</text>
</comment>
<feature type="region of interest" description="Disordered" evidence="1">
    <location>
        <begin position="1"/>
        <end position="86"/>
    </location>
</feature>
<feature type="compositionally biased region" description="Low complexity" evidence="1">
    <location>
        <begin position="20"/>
        <end position="31"/>
    </location>
</feature>
<dbReference type="Proteomes" id="UP001239795">
    <property type="component" value="Unassembled WGS sequence"/>
</dbReference>
<keyword evidence="4" id="KW-1185">Reference proteome</keyword>